<dbReference type="EMBL" id="VSSQ01042336">
    <property type="protein sequence ID" value="MPM95902.1"/>
    <property type="molecule type" value="Genomic_DNA"/>
</dbReference>
<accession>A0A645E5R2</accession>
<organism evidence="6">
    <name type="scientific">bioreactor metagenome</name>
    <dbReference type="NCBI Taxonomy" id="1076179"/>
    <lineage>
        <taxon>unclassified sequences</taxon>
        <taxon>metagenomes</taxon>
        <taxon>ecological metagenomes</taxon>
    </lineage>
</organism>
<dbReference type="PANTHER" id="PTHR21349">
    <property type="entry name" value="50S RIBOSOMAL PROTEIN L21"/>
    <property type="match status" value="1"/>
</dbReference>
<keyword evidence="3" id="KW-0694">RNA-binding</keyword>
<evidence type="ECO:0000313" key="6">
    <source>
        <dbReference type="EMBL" id="MPM95902.1"/>
    </source>
</evidence>
<sequence>MYAVIETGGKQYRVSAGDKLRLEKIHAEEGEQVSFDKVILLGKDDGPVIGTPYIDGAVVTAKILEHGKDDKVIVFKYRRKKNYRKFRGHRQQYTLVEFDGIKG</sequence>
<dbReference type="PANTHER" id="PTHR21349:SF0">
    <property type="entry name" value="LARGE RIBOSOMAL SUBUNIT PROTEIN BL21M"/>
    <property type="match status" value="1"/>
</dbReference>
<keyword evidence="4 6" id="KW-0689">Ribosomal protein</keyword>
<dbReference type="InterPro" id="IPR001787">
    <property type="entry name" value="Ribosomal_bL21"/>
</dbReference>
<dbReference type="InterPro" id="IPR036164">
    <property type="entry name" value="bL21-like_sf"/>
</dbReference>
<dbReference type="PROSITE" id="PS01169">
    <property type="entry name" value="RIBOSOMAL_L21"/>
    <property type="match status" value="1"/>
</dbReference>
<comment type="similarity">
    <text evidence="1">Belongs to the bacterial ribosomal protein bL21 family.</text>
</comment>
<dbReference type="GO" id="GO:0005840">
    <property type="term" value="C:ribosome"/>
    <property type="evidence" value="ECO:0007669"/>
    <property type="project" value="UniProtKB-KW"/>
</dbReference>
<dbReference type="AlphaFoldDB" id="A0A645E5R2"/>
<dbReference type="GO" id="GO:0006412">
    <property type="term" value="P:translation"/>
    <property type="evidence" value="ECO:0007669"/>
    <property type="project" value="InterPro"/>
</dbReference>
<evidence type="ECO:0000256" key="2">
    <source>
        <dbReference type="ARBA" id="ARBA00022730"/>
    </source>
</evidence>
<reference evidence="6" key="1">
    <citation type="submission" date="2019-08" db="EMBL/GenBank/DDBJ databases">
        <authorList>
            <person name="Kucharzyk K."/>
            <person name="Murdoch R.W."/>
            <person name="Higgins S."/>
            <person name="Loffler F."/>
        </authorList>
    </citation>
    <scope>NUCLEOTIDE SEQUENCE</scope>
</reference>
<gene>
    <name evidence="6" type="primary">rplU_39</name>
    <name evidence="6" type="ORF">SDC9_143058</name>
</gene>
<name>A0A645E5R2_9ZZZZ</name>
<comment type="caution">
    <text evidence="6">The sequence shown here is derived from an EMBL/GenBank/DDBJ whole genome shotgun (WGS) entry which is preliminary data.</text>
</comment>
<dbReference type="InterPro" id="IPR018258">
    <property type="entry name" value="Ribosomal_bL21_CS"/>
</dbReference>
<dbReference type="GO" id="GO:0003735">
    <property type="term" value="F:structural constituent of ribosome"/>
    <property type="evidence" value="ECO:0007669"/>
    <property type="project" value="InterPro"/>
</dbReference>
<protein>
    <submittedName>
        <fullName evidence="6">50S ribosomal protein L21</fullName>
    </submittedName>
</protein>
<dbReference type="GO" id="GO:1990904">
    <property type="term" value="C:ribonucleoprotein complex"/>
    <property type="evidence" value="ECO:0007669"/>
    <property type="project" value="UniProtKB-KW"/>
</dbReference>
<evidence type="ECO:0000256" key="5">
    <source>
        <dbReference type="ARBA" id="ARBA00023274"/>
    </source>
</evidence>
<dbReference type="NCBIfam" id="TIGR00061">
    <property type="entry name" value="L21"/>
    <property type="match status" value="1"/>
</dbReference>
<evidence type="ECO:0000256" key="3">
    <source>
        <dbReference type="ARBA" id="ARBA00022884"/>
    </source>
</evidence>
<dbReference type="SUPFAM" id="SSF141091">
    <property type="entry name" value="L21p-like"/>
    <property type="match status" value="1"/>
</dbReference>
<proteinExistence type="inferred from homology"/>
<dbReference type="InterPro" id="IPR028909">
    <property type="entry name" value="bL21-like"/>
</dbReference>
<keyword evidence="2" id="KW-0699">rRNA-binding</keyword>
<dbReference type="HAMAP" id="MF_01363">
    <property type="entry name" value="Ribosomal_bL21"/>
    <property type="match status" value="1"/>
</dbReference>
<dbReference type="GO" id="GO:0005737">
    <property type="term" value="C:cytoplasm"/>
    <property type="evidence" value="ECO:0007669"/>
    <property type="project" value="UniProtKB-ARBA"/>
</dbReference>
<dbReference type="GO" id="GO:0019843">
    <property type="term" value="F:rRNA binding"/>
    <property type="evidence" value="ECO:0007669"/>
    <property type="project" value="UniProtKB-KW"/>
</dbReference>
<evidence type="ECO:0000256" key="4">
    <source>
        <dbReference type="ARBA" id="ARBA00022980"/>
    </source>
</evidence>
<evidence type="ECO:0000256" key="1">
    <source>
        <dbReference type="ARBA" id="ARBA00008563"/>
    </source>
</evidence>
<keyword evidence="5" id="KW-0687">Ribonucleoprotein</keyword>
<dbReference type="Pfam" id="PF00829">
    <property type="entry name" value="Ribosomal_L21p"/>
    <property type="match status" value="1"/>
</dbReference>